<sequence length="161" mass="16648">MKTTLYAVLLIAAMSGSTSVHSDGLVHAKQVIFGMDCAPCAYGMEKGLKALPGVQSVTVSLNEGYAEVHLAPNSTTSLTDIREVVRKGGFTPNDAQITLQGRLQLSPSPMLTTAAGQFALELGALGEPSVPLQGLRVQVSGSVAADSAELIVARIDPVASQ</sequence>
<dbReference type="EMBL" id="JACYTR010000002">
    <property type="protein sequence ID" value="MBD8524385.1"/>
    <property type="molecule type" value="Genomic_DNA"/>
</dbReference>
<feature type="chain" id="PRO_5043655097" evidence="1">
    <location>
        <begin position="23"/>
        <end position="161"/>
    </location>
</feature>
<evidence type="ECO:0000259" key="2">
    <source>
        <dbReference type="PROSITE" id="PS50846"/>
    </source>
</evidence>
<dbReference type="AlphaFoldDB" id="A0AAW3ZDL1"/>
<dbReference type="InterPro" id="IPR036163">
    <property type="entry name" value="HMA_dom_sf"/>
</dbReference>
<protein>
    <submittedName>
        <fullName evidence="3">Cation transporter</fullName>
    </submittedName>
</protein>
<dbReference type="Pfam" id="PF00403">
    <property type="entry name" value="HMA"/>
    <property type="match status" value="1"/>
</dbReference>
<reference evidence="3 4" key="1">
    <citation type="submission" date="2020-09" db="EMBL/GenBank/DDBJ databases">
        <title>Pseudoxanthomonas sp. CAU 1598 isolated from sand of Yaerae Beach.</title>
        <authorList>
            <person name="Kim W."/>
        </authorList>
    </citation>
    <scope>NUCLEOTIDE SEQUENCE [LARGE SCALE GENOMIC DNA]</scope>
    <source>
        <strain evidence="3 4">CAU 1598</strain>
    </source>
</reference>
<organism evidence="3 4">
    <name type="scientific">Pseudomarimonas arenosa</name>
    <dbReference type="NCBI Taxonomy" id="2774145"/>
    <lineage>
        <taxon>Bacteria</taxon>
        <taxon>Pseudomonadati</taxon>
        <taxon>Pseudomonadota</taxon>
        <taxon>Gammaproteobacteria</taxon>
        <taxon>Lysobacterales</taxon>
        <taxon>Lysobacteraceae</taxon>
        <taxon>Pseudomarimonas</taxon>
    </lineage>
</organism>
<proteinExistence type="predicted"/>
<keyword evidence="4" id="KW-1185">Reference proteome</keyword>
<gene>
    <name evidence="3" type="ORF">IFO71_01405</name>
</gene>
<name>A0AAW3ZDL1_9GAMM</name>
<evidence type="ECO:0000313" key="3">
    <source>
        <dbReference type="EMBL" id="MBD8524385.1"/>
    </source>
</evidence>
<dbReference type="GO" id="GO:0046872">
    <property type="term" value="F:metal ion binding"/>
    <property type="evidence" value="ECO:0007669"/>
    <property type="project" value="InterPro"/>
</dbReference>
<dbReference type="SUPFAM" id="SSF55008">
    <property type="entry name" value="HMA, heavy metal-associated domain"/>
    <property type="match status" value="1"/>
</dbReference>
<keyword evidence="1" id="KW-0732">Signal</keyword>
<dbReference type="CDD" id="cd00371">
    <property type="entry name" value="HMA"/>
    <property type="match status" value="1"/>
</dbReference>
<dbReference type="Gene3D" id="3.30.70.100">
    <property type="match status" value="1"/>
</dbReference>
<feature type="domain" description="HMA" evidence="2">
    <location>
        <begin position="26"/>
        <end position="93"/>
    </location>
</feature>
<evidence type="ECO:0000256" key="1">
    <source>
        <dbReference type="SAM" id="SignalP"/>
    </source>
</evidence>
<dbReference type="InterPro" id="IPR006121">
    <property type="entry name" value="HMA_dom"/>
</dbReference>
<dbReference type="PROSITE" id="PS50846">
    <property type="entry name" value="HMA_2"/>
    <property type="match status" value="1"/>
</dbReference>
<feature type="signal peptide" evidence="1">
    <location>
        <begin position="1"/>
        <end position="22"/>
    </location>
</feature>
<comment type="caution">
    <text evidence="3">The sequence shown here is derived from an EMBL/GenBank/DDBJ whole genome shotgun (WGS) entry which is preliminary data.</text>
</comment>
<accession>A0AAW3ZDL1</accession>
<evidence type="ECO:0000313" key="4">
    <source>
        <dbReference type="Proteomes" id="UP000613768"/>
    </source>
</evidence>
<dbReference type="RefSeq" id="WP_192027735.1">
    <property type="nucleotide sequence ID" value="NZ_JACYTR010000002.1"/>
</dbReference>
<dbReference type="Proteomes" id="UP000613768">
    <property type="component" value="Unassembled WGS sequence"/>
</dbReference>